<dbReference type="CDD" id="cd02588">
    <property type="entry name" value="HAD_L2-DEX"/>
    <property type="match status" value="1"/>
</dbReference>
<accession>A0ABW3JE14</accession>
<sequence>MTPKVIFFDVNETLIDLASMRRSVADSLGGRDDLLPLWFSTMLHHSLVESATGHFHPFGEVGVAALIMVAESNGIHLTQPDAEAAISEPFASMPPHADVRPGLEALKKEGFILATLTNSSDAMVARQLQNAGLSDLFDRLLTVESLQIYKPNRAVYDWALDQMDVDPEEAMMVAAHGWDIAGIKTARMHGVFVARPGQALYPLAPPPDLVVKDLVELSEIMVSRAS</sequence>
<dbReference type="NCBIfam" id="TIGR01428">
    <property type="entry name" value="HAD_type_II"/>
    <property type="match status" value="1"/>
</dbReference>
<reference evidence="5" key="1">
    <citation type="journal article" date="2019" name="Int. J. Syst. Evol. Microbiol.">
        <title>The Global Catalogue of Microorganisms (GCM) 10K type strain sequencing project: providing services to taxonomists for standard genome sequencing and annotation.</title>
        <authorList>
            <consortium name="The Broad Institute Genomics Platform"/>
            <consortium name="The Broad Institute Genome Sequencing Center for Infectious Disease"/>
            <person name="Wu L."/>
            <person name="Ma J."/>
        </authorList>
    </citation>
    <scope>NUCLEOTIDE SEQUENCE [LARGE SCALE GENOMIC DNA]</scope>
    <source>
        <strain evidence="5">CCUG 61697</strain>
    </source>
</reference>
<keyword evidence="5" id="KW-1185">Reference proteome</keyword>
<dbReference type="Gene3D" id="1.10.150.240">
    <property type="entry name" value="Putative phosphatase, domain 2"/>
    <property type="match status" value="1"/>
</dbReference>
<dbReference type="InterPro" id="IPR006439">
    <property type="entry name" value="HAD-SF_hydro_IA"/>
</dbReference>
<name>A0ABW3JE14_9HYPH</name>
<gene>
    <name evidence="4" type="ORF">ACFQ2F_13055</name>
</gene>
<dbReference type="EC" id="3.8.1.2" evidence="3"/>
<dbReference type="InterPro" id="IPR023198">
    <property type="entry name" value="PGP-like_dom2"/>
</dbReference>
<evidence type="ECO:0000313" key="5">
    <source>
        <dbReference type="Proteomes" id="UP001597102"/>
    </source>
</evidence>
<comment type="function">
    <text evidence="3">Catalyzes the hydrolytic dehalogenation of small (S)-2-haloalkanoic acids to yield the corresponding (R)-2-hydroxyalkanoic acids.</text>
</comment>
<dbReference type="Proteomes" id="UP001597102">
    <property type="component" value="Unassembled WGS sequence"/>
</dbReference>
<keyword evidence="2 3" id="KW-0378">Hydrolase</keyword>
<dbReference type="PANTHER" id="PTHR43316:SF3">
    <property type="entry name" value="HALOACID DEHALOGENASE, TYPE II (AFU_ORTHOLOGUE AFUA_2G07750)-RELATED"/>
    <property type="match status" value="1"/>
</dbReference>
<dbReference type="InterPro" id="IPR023214">
    <property type="entry name" value="HAD_sf"/>
</dbReference>
<dbReference type="PANTHER" id="PTHR43316">
    <property type="entry name" value="HYDROLASE, HALOACID DELAHOGENASE-RELATED"/>
    <property type="match status" value="1"/>
</dbReference>
<comment type="similarity">
    <text evidence="1 3">Belongs to the HAD-like hydrolase superfamily. S-2-haloalkanoic acid dehalogenase family.</text>
</comment>
<dbReference type="NCBIfam" id="TIGR01493">
    <property type="entry name" value="HAD-SF-IA-v2"/>
    <property type="match status" value="1"/>
</dbReference>
<evidence type="ECO:0000256" key="2">
    <source>
        <dbReference type="ARBA" id="ARBA00022801"/>
    </source>
</evidence>
<dbReference type="EMBL" id="JBHTJO010000002">
    <property type="protein sequence ID" value="MFD0988026.1"/>
    <property type="molecule type" value="Genomic_DNA"/>
</dbReference>
<dbReference type="InterPro" id="IPR036412">
    <property type="entry name" value="HAD-like_sf"/>
</dbReference>
<dbReference type="InterPro" id="IPR006328">
    <property type="entry name" value="2-HAD"/>
</dbReference>
<dbReference type="SFLD" id="SFLDG01129">
    <property type="entry name" value="C1.5:_HAD__Beta-PGM__Phosphata"/>
    <property type="match status" value="1"/>
</dbReference>
<comment type="caution">
    <text evidence="4">The sequence shown here is derived from an EMBL/GenBank/DDBJ whole genome shotgun (WGS) entry which is preliminary data.</text>
</comment>
<dbReference type="InterPro" id="IPR051540">
    <property type="entry name" value="S-2-haloacid_dehalogenase"/>
</dbReference>
<dbReference type="SFLD" id="SFLDS00003">
    <property type="entry name" value="Haloacid_Dehalogenase"/>
    <property type="match status" value="1"/>
</dbReference>
<dbReference type="RefSeq" id="WP_379090761.1">
    <property type="nucleotide sequence ID" value="NZ_JBHTJO010000002.1"/>
</dbReference>
<dbReference type="SUPFAM" id="SSF56784">
    <property type="entry name" value="HAD-like"/>
    <property type="match status" value="1"/>
</dbReference>
<comment type="catalytic activity">
    <reaction evidence="3">
        <text>an (S)-2-haloacid + H2O = a (2R)-2-hydroxycarboxylate + a halide anion + H(+)</text>
        <dbReference type="Rhea" id="RHEA:11192"/>
        <dbReference type="ChEBI" id="CHEBI:15377"/>
        <dbReference type="ChEBI" id="CHEBI:15378"/>
        <dbReference type="ChEBI" id="CHEBI:16042"/>
        <dbReference type="ChEBI" id="CHEBI:58314"/>
        <dbReference type="ChEBI" id="CHEBI:137405"/>
        <dbReference type="EC" id="3.8.1.2"/>
    </reaction>
</comment>
<protein>
    <recommendedName>
        <fullName evidence="3">(S)-2-haloacid dehalogenase</fullName>
        <ecNumber evidence="3">3.8.1.2</ecNumber>
    </recommendedName>
    <alternativeName>
        <fullName evidence="3">2-haloalkanoic acid dehalogenase</fullName>
    </alternativeName>
    <alternativeName>
        <fullName evidence="3">Halocarboxylic acid halidohydrolase</fullName>
    </alternativeName>
    <alternativeName>
        <fullName evidence="3">L-2-haloacid dehalogenase</fullName>
    </alternativeName>
</protein>
<dbReference type="Pfam" id="PF00702">
    <property type="entry name" value="Hydrolase"/>
    <property type="match status" value="1"/>
</dbReference>
<evidence type="ECO:0000256" key="3">
    <source>
        <dbReference type="RuleBase" id="RU368077"/>
    </source>
</evidence>
<organism evidence="4 5">
    <name type="scientific">Methyloligella solikamskensis</name>
    <dbReference type="NCBI Taxonomy" id="1177756"/>
    <lineage>
        <taxon>Bacteria</taxon>
        <taxon>Pseudomonadati</taxon>
        <taxon>Pseudomonadota</taxon>
        <taxon>Alphaproteobacteria</taxon>
        <taxon>Hyphomicrobiales</taxon>
        <taxon>Hyphomicrobiaceae</taxon>
        <taxon>Methyloligella</taxon>
    </lineage>
</organism>
<proteinExistence type="inferred from homology"/>
<evidence type="ECO:0000256" key="1">
    <source>
        <dbReference type="ARBA" id="ARBA00008106"/>
    </source>
</evidence>
<dbReference type="PRINTS" id="PR00413">
    <property type="entry name" value="HADHALOGNASE"/>
</dbReference>
<evidence type="ECO:0000313" key="4">
    <source>
        <dbReference type="EMBL" id="MFD0988026.1"/>
    </source>
</evidence>
<dbReference type="Gene3D" id="3.40.50.1000">
    <property type="entry name" value="HAD superfamily/HAD-like"/>
    <property type="match status" value="1"/>
</dbReference>